<dbReference type="AlphaFoldDB" id="X0WRH6"/>
<gene>
    <name evidence="1" type="ORF">S01H1_68617</name>
</gene>
<sequence length="32" mass="3828">MPSFRRRYVIKLFDDHPVLLIASGKLAEEIRR</sequence>
<comment type="caution">
    <text evidence="1">The sequence shown here is derived from an EMBL/GenBank/DDBJ whole genome shotgun (WGS) entry which is preliminary data.</text>
</comment>
<accession>X0WRH6</accession>
<reference evidence="1" key="1">
    <citation type="journal article" date="2014" name="Front. Microbiol.">
        <title>High frequency of phylogenetically diverse reductive dehalogenase-homologous genes in deep subseafloor sedimentary metagenomes.</title>
        <authorList>
            <person name="Kawai M."/>
            <person name="Futagami T."/>
            <person name="Toyoda A."/>
            <person name="Takaki Y."/>
            <person name="Nishi S."/>
            <person name="Hori S."/>
            <person name="Arai W."/>
            <person name="Tsubouchi T."/>
            <person name="Morono Y."/>
            <person name="Uchiyama I."/>
            <person name="Ito T."/>
            <person name="Fujiyama A."/>
            <person name="Inagaki F."/>
            <person name="Takami H."/>
        </authorList>
    </citation>
    <scope>NUCLEOTIDE SEQUENCE</scope>
    <source>
        <strain evidence="1">Expedition CK06-06</strain>
    </source>
</reference>
<name>X0WRH6_9ZZZZ</name>
<organism evidence="1">
    <name type="scientific">marine sediment metagenome</name>
    <dbReference type="NCBI Taxonomy" id="412755"/>
    <lineage>
        <taxon>unclassified sequences</taxon>
        <taxon>metagenomes</taxon>
        <taxon>ecological metagenomes</taxon>
    </lineage>
</organism>
<proteinExistence type="predicted"/>
<feature type="non-terminal residue" evidence="1">
    <location>
        <position position="32"/>
    </location>
</feature>
<evidence type="ECO:0000313" key="1">
    <source>
        <dbReference type="EMBL" id="GAG33534.1"/>
    </source>
</evidence>
<dbReference type="EMBL" id="BARS01045508">
    <property type="protein sequence ID" value="GAG33534.1"/>
    <property type="molecule type" value="Genomic_DNA"/>
</dbReference>
<protein>
    <submittedName>
        <fullName evidence="1">Uncharacterized protein</fullName>
    </submittedName>
</protein>